<dbReference type="Gene3D" id="2.60.120.200">
    <property type="match status" value="1"/>
</dbReference>
<evidence type="ECO:0000259" key="2">
    <source>
        <dbReference type="PROSITE" id="PS51762"/>
    </source>
</evidence>
<dbReference type="KEGG" id="plut:EI981_04835"/>
<evidence type="ECO:0000313" key="4">
    <source>
        <dbReference type="Proteomes" id="UP000270678"/>
    </source>
</evidence>
<feature type="domain" description="GH16" evidence="2">
    <location>
        <begin position="17"/>
        <end position="260"/>
    </location>
</feature>
<dbReference type="GO" id="GO:0004553">
    <property type="term" value="F:hydrolase activity, hydrolyzing O-glycosyl compounds"/>
    <property type="evidence" value="ECO:0007669"/>
    <property type="project" value="InterPro"/>
</dbReference>
<dbReference type="InterPro" id="IPR000757">
    <property type="entry name" value="Beta-glucanase-like"/>
</dbReference>
<dbReference type="CDD" id="cd08023">
    <property type="entry name" value="GH16_laminarinase_like"/>
    <property type="match status" value="1"/>
</dbReference>
<sequence>MKYAVENGGSVQVMNKLIWQQDFVHHPTDLKEWNIRLGNDLLDDLGHVLAPGWGNGEQQFYTGNHDNLYIDKSGLNLCARREETLANGQSFAYTSARIDTKDHFSFCYGKLIVRAKLPVGNGLWPAVWLLPQQQVYGPWPASGEIDMLEAKGRLPQHIFGTLHYGKDWDHKVTDEFSYQLEEGTINEFHDYAMEWNTGSIRWLIDGHCYAERELQPGIPPFDEQFYLVLNLAVGGWYDNVPVDEAALPAVMTVSNIWVYQ</sequence>
<protein>
    <submittedName>
        <fullName evidence="3">Glycoside hydrolase family 16 protein</fullName>
    </submittedName>
</protein>
<dbReference type="AlphaFoldDB" id="A0A3S9UU41"/>
<dbReference type="PANTHER" id="PTHR10963">
    <property type="entry name" value="GLYCOSYL HYDROLASE-RELATED"/>
    <property type="match status" value="1"/>
</dbReference>
<reference evidence="4" key="1">
    <citation type="submission" date="2018-12" db="EMBL/GenBank/DDBJ databases">
        <title>Complete genome sequence of Paenibacillus sp. MBLB1234.</title>
        <authorList>
            <person name="Nam Y.-D."/>
            <person name="Kang J."/>
            <person name="Chung W.-H."/>
            <person name="Park Y.S."/>
        </authorList>
    </citation>
    <scope>NUCLEOTIDE SEQUENCE [LARGE SCALE GENOMIC DNA]</scope>
    <source>
        <strain evidence="4">MBLB1234</strain>
    </source>
</reference>
<evidence type="ECO:0000256" key="1">
    <source>
        <dbReference type="ARBA" id="ARBA00006865"/>
    </source>
</evidence>
<keyword evidence="4" id="KW-1185">Reference proteome</keyword>
<dbReference type="EMBL" id="CP034346">
    <property type="protein sequence ID" value="AZS13842.1"/>
    <property type="molecule type" value="Genomic_DNA"/>
</dbReference>
<dbReference type="PANTHER" id="PTHR10963:SF55">
    <property type="entry name" value="GLYCOSIDE HYDROLASE FAMILY 16 PROTEIN"/>
    <property type="match status" value="1"/>
</dbReference>
<dbReference type="InterPro" id="IPR013320">
    <property type="entry name" value="ConA-like_dom_sf"/>
</dbReference>
<organism evidence="3 4">
    <name type="scientific">Paenibacillus lutimineralis</name>
    <dbReference type="NCBI Taxonomy" id="2707005"/>
    <lineage>
        <taxon>Bacteria</taxon>
        <taxon>Bacillati</taxon>
        <taxon>Bacillota</taxon>
        <taxon>Bacilli</taxon>
        <taxon>Bacillales</taxon>
        <taxon>Paenibacillaceae</taxon>
        <taxon>Paenibacillus</taxon>
    </lineage>
</organism>
<proteinExistence type="inferred from homology"/>
<dbReference type="InterPro" id="IPR050546">
    <property type="entry name" value="Glycosyl_Hydrlase_16"/>
</dbReference>
<dbReference type="Proteomes" id="UP000270678">
    <property type="component" value="Chromosome"/>
</dbReference>
<gene>
    <name evidence="3" type="ORF">EI981_04835</name>
</gene>
<dbReference type="PROSITE" id="PS51762">
    <property type="entry name" value="GH16_2"/>
    <property type="match status" value="1"/>
</dbReference>
<comment type="similarity">
    <text evidence="1">Belongs to the glycosyl hydrolase 16 family.</text>
</comment>
<keyword evidence="3" id="KW-0378">Hydrolase</keyword>
<dbReference type="SUPFAM" id="SSF49899">
    <property type="entry name" value="Concanavalin A-like lectins/glucanases"/>
    <property type="match status" value="1"/>
</dbReference>
<dbReference type="GO" id="GO:0005975">
    <property type="term" value="P:carbohydrate metabolic process"/>
    <property type="evidence" value="ECO:0007669"/>
    <property type="project" value="InterPro"/>
</dbReference>
<accession>A0A3S9UU41</accession>
<evidence type="ECO:0000313" key="3">
    <source>
        <dbReference type="EMBL" id="AZS13842.1"/>
    </source>
</evidence>
<dbReference type="OrthoDB" id="9809583at2"/>
<dbReference type="Pfam" id="PF00722">
    <property type="entry name" value="Glyco_hydro_16"/>
    <property type="match status" value="1"/>
</dbReference>
<name>A0A3S9UU41_9BACL</name>